<name>A0A446BTF7_9PEZI</name>
<sequence length="416" mass="42669">MPTTARDYPAAAASPAGSHSASSGPQVANQACRPYQSAHDEALDELLHPGRNGTGTGEAIGVDIGALGFYTDDSGLGDSALWENVGNIGAAAGDADPGPIELQGLSLTEDAGNSSGAKEAKDWAGNGGTALARDTGPAEEAGSAWGDFAGGYEEEWHFAPPQEASGDTGNPDTPPIANVGNADSPSNSGSLVDLPTAARDGGEASDERVFGDAEGTGTPPIVDTSNDGSPLASGNAGAESKPASSLSDEGMILVLPTRPAETSTTTPSLQPQPPDSSQPAEEAVPAAAGPDASSRASPPAEHKPFTVCICRDPPEKGYRPPPCRSLKCCPVSSPDALVSLHLPVLLREKGAQTPRLQAEESRGEAGCDEITTNPRRGRPYKCKCTWEEAPPCAFPERCLKEGTMVKTGEARVAWYF</sequence>
<dbReference type="AlphaFoldDB" id="A0A446BTF7"/>
<gene>
    <name evidence="2" type="ORF">TT172_LOCUS8222</name>
</gene>
<feature type="region of interest" description="Disordered" evidence="1">
    <location>
        <begin position="1"/>
        <end position="36"/>
    </location>
</feature>
<dbReference type="EMBL" id="OUUZ01000015">
    <property type="protein sequence ID" value="SPQ25803.1"/>
    <property type="molecule type" value="Genomic_DNA"/>
</dbReference>
<reference evidence="2 3" key="1">
    <citation type="submission" date="2018-04" db="EMBL/GenBank/DDBJ databases">
        <authorList>
            <person name="Huttner S."/>
            <person name="Dainat J."/>
        </authorList>
    </citation>
    <scope>NUCLEOTIDE SEQUENCE [LARGE SCALE GENOMIC DNA]</scope>
</reference>
<feature type="region of interest" description="Disordered" evidence="1">
    <location>
        <begin position="159"/>
        <end position="303"/>
    </location>
</feature>
<proteinExistence type="predicted"/>
<evidence type="ECO:0000256" key="1">
    <source>
        <dbReference type="SAM" id="MobiDB-lite"/>
    </source>
</evidence>
<feature type="compositionally biased region" description="Polar residues" evidence="1">
    <location>
        <begin position="181"/>
        <end position="190"/>
    </location>
</feature>
<evidence type="ECO:0000313" key="3">
    <source>
        <dbReference type="Proteomes" id="UP000289323"/>
    </source>
</evidence>
<dbReference type="Proteomes" id="UP000289323">
    <property type="component" value="Unassembled WGS sequence"/>
</dbReference>
<evidence type="ECO:0000313" key="2">
    <source>
        <dbReference type="EMBL" id="SPQ25803.1"/>
    </source>
</evidence>
<feature type="compositionally biased region" description="Low complexity" evidence="1">
    <location>
        <begin position="9"/>
        <end position="25"/>
    </location>
</feature>
<accession>A0A446BTF7</accession>
<feature type="compositionally biased region" description="Low complexity" evidence="1">
    <location>
        <begin position="277"/>
        <end position="294"/>
    </location>
</feature>
<feature type="compositionally biased region" description="Basic and acidic residues" evidence="1">
    <location>
        <begin position="200"/>
        <end position="211"/>
    </location>
</feature>
<protein>
    <submittedName>
        <fullName evidence="2">3f6196ca-6d84-4d9c-880f-8ea94a47f16a</fullName>
    </submittedName>
</protein>
<feature type="region of interest" description="Disordered" evidence="1">
    <location>
        <begin position="100"/>
        <end position="146"/>
    </location>
</feature>
<organism evidence="2 3">
    <name type="scientific">Thermothielavioides terrestris</name>
    <dbReference type="NCBI Taxonomy" id="2587410"/>
    <lineage>
        <taxon>Eukaryota</taxon>
        <taxon>Fungi</taxon>
        <taxon>Dikarya</taxon>
        <taxon>Ascomycota</taxon>
        <taxon>Pezizomycotina</taxon>
        <taxon>Sordariomycetes</taxon>
        <taxon>Sordariomycetidae</taxon>
        <taxon>Sordariales</taxon>
        <taxon>Chaetomiaceae</taxon>
        <taxon>Thermothielavioides</taxon>
    </lineage>
</organism>